<dbReference type="PANTHER" id="PTHR39165:SF1">
    <property type="entry name" value="DUF456 DOMAIN-CONTAINING PROTEIN"/>
    <property type="match status" value="1"/>
</dbReference>
<name>A0A1H4D399_9FLAO</name>
<accession>A0A1H4D399</accession>
<feature type="transmembrane region" description="Helical" evidence="1">
    <location>
        <begin position="145"/>
        <end position="168"/>
    </location>
</feature>
<dbReference type="PANTHER" id="PTHR39165">
    <property type="entry name" value="IG HYPOTHETICAL 17883"/>
    <property type="match status" value="1"/>
</dbReference>
<evidence type="ECO:0000313" key="3">
    <source>
        <dbReference type="Proteomes" id="UP000198820"/>
    </source>
</evidence>
<organism evidence="2 3">
    <name type="scientific">Psychroflexus halocasei</name>
    <dbReference type="NCBI Taxonomy" id="908615"/>
    <lineage>
        <taxon>Bacteria</taxon>
        <taxon>Pseudomonadati</taxon>
        <taxon>Bacteroidota</taxon>
        <taxon>Flavobacteriia</taxon>
        <taxon>Flavobacteriales</taxon>
        <taxon>Flavobacteriaceae</taxon>
        <taxon>Psychroflexus</taxon>
    </lineage>
</organism>
<feature type="transmembrane region" description="Helical" evidence="1">
    <location>
        <begin position="100"/>
        <end position="124"/>
    </location>
</feature>
<feature type="transmembrane region" description="Helical" evidence="1">
    <location>
        <begin position="60"/>
        <end position="80"/>
    </location>
</feature>
<dbReference type="EMBL" id="FNQF01000009">
    <property type="protein sequence ID" value="SEA66792.1"/>
    <property type="molecule type" value="Genomic_DNA"/>
</dbReference>
<gene>
    <name evidence="2" type="ORF">SAMN05421540_10986</name>
</gene>
<evidence type="ECO:0000256" key="1">
    <source>
        <dbReference type="SAM" id="Phobius"/>
    </source>
</evidence>
<dbReference type="AlphaFoldDB" id="A0A1H4D399"/>
<keyword evidence="1" id="KW-0472">Membrane</keyword>
<evidence type="ECO:0008006" key="4">
    <source>
        <dbReference type="Google" id="ProtNLM"/>
    </source>
</evidence>
<dbReference type="Pfam" id="PF04306">
    <property type="entry name" value="DUF456"/>
    <property type="match status" value="1"/>
</dbReference>
<keyword evidence="1" id="KW-1133">Transmembrane helix</keyword>
<evidence type="ECO:0000313" key="2">
    <source>
        <dbReference type="EMBL" id="SEA66792.1"/>
    </source>
</evidence>
<dbReference type="InterPro" id="IPR007403">
    <property type="entry name" value="DUF456"/>
</dbReference>
<sequence length="178" mass="19630">MYSEIFYIYNKKMSILLITIGFILCIVGILGSFLPVLPGPPLCWLGLLFFYLAPVIPMNYTILIVTFVVALVVFLLDYIVPAIGTKSYGGSKYGVIGTTIGLIVGLIAPIPFGFLIGPFVGAFIGEFIFNKSKGKTALRAAYGSFLGFLGSTLMKFTFSLAFSVYYIYQIINYRDLIF</sequence>
<proteinExistence type="predicted"/>
<keyword evidence="3" id="KW-1185">Reference proteome</keyword>
<protein>
    <recommendedName>
        <fullName evidence="4">DUF456 domain-containing protein</fullName>
    </recommendedName>
</protein>
<keyword evidence="1" id="KW-0812">Transmembrane</keyword>
<feature type="transmembrane region" description="Helical" evidence="1">
    <location>
        <begin position="12"/>
        <end position="30"/>
    </location>
</feature>
<reference evidence="2 3" key="1">
    <citation type="submission" date="2016-10" db="EMBL/GenBank/DDBJ databases">
        <authorList>
            <person name="de Groot N.N."/>
        </authorList>
    </citation>
    <scope>NUCLEOTIDE SEQUENCE [LARGE SCALE GENOMIC DNA]</scope>
    <source>
        <strain evidence="2 3">DSM 23581</strain>
    </source>
</reference>
<dbReference type="Proteomes" id="UP000198820">
    <property type="component" value="Unassembled WGS sequence"/>
</dbReference>